<reference evidence="3 4" key="1">
    <citation type="submission" date="2017-10" db="EMBL/GenBank/DDBJ databases">
        <title>Bacillus sp. nov., a halophilic bacterium isolated from a Keqin Lake.</title>
        <authorList>
            <person name="Wang H."/>
        </authorList>
    </citation>
    <scope>NUCLEOTIDE SEQUENCE [LARGE SCALE GENOMIC DNA]</scope>
    <source>
        <strain evidence="3 4">KCTC 13187</strain>
    </source>
</reference>
<dbReference type="InterPro" id="IPR021136">
    <property type="entry name" value="Flagellar_hook_control-like_C"/>
</dbReference>
<dbReference type="Pfam" id="PF02120">
    <property type="entry name" value="Flg_hook"/>
    <property type="match status" value="1"/>
</dbReference>
<protein>
    <recommendedName>
        <fullName evidence="2">Flagellar hook-length control protein-like C-terminal domain-containing protein</fullName>
    </recommendedName>
</protein>
<evidence type="ECO:0000313" key="3">
    <source>
        <dbReference type="EMBL" id="RKL68997.1"/>
    </source>
</evidence>
<evidence type="ECO:0000313" key="4">
    <source>
        <dbReference type="Proteomes" id="UP000281498"/>
    </source>
</evidence>
<dbReference type="AlphaFoldDB" id="A0A3A9K913"/>
<evidence type="ECO:0000256" key="1">
    <source>
        <dbReference type="SAM" id="MobiDB-lite"/>
    </source>
</evidence>
<dbReference type="Proteomes" id="UP000281498">
    <property type="component" value="Unassembled WGS sequence"/>
</dbReference>
<proteinExistence type="predicted"/>
<dbReference type="InterPro" id="IPR038610">
    <property type="entry name" value="FliK-like_C_sf"/>
</dbReference>
<dbReference type="Gene3D" id="3.30.750.140">
    <property type="match status" value="1"/>
</dbReference>
<sequence>MRGGEKLNAMMMSSMVNVSKTGNGEGFSLAKKESAGKSESFIHALEGLMKEGKETNKDSLSAFSLESSEEKDFIAQLMEIDTEELLKVIYKLLEEIPTDEGFIPEDILMGEEVAAFLDVLPESWKKDLEELMDSYVSIEGLMEEFETTGDPVILLAIITSFTVKEQQGLELKSGNEFQALQQLVAAYFPQAIQGNEKTSNLHQVFNQLKEFFAEAQNAQVKTAPLQAQAPTSTLAIRIAELAQLNQLASTSKTDLSRGQAKLDFQPSTLTTRIAELAHQNQLASSSAKPVVRDNQSPVLFDTSNSHMARLQQFMVHTGESQTERPQQEQFIRQFQSMLAKSSFQQLSNGVQQLNLKLNPASLGRLDITIQQVNGVLVAKMMTTTAVARDLIEGQIQHLKNAFQSQNIQVDKIEVTQQQSQQTLKDLSQGNPKEEQTAEQQSDRKKEETEEEDILDFAEFLEATINTEV</sequence>
<dbReference type="CDD" id="cd17470">
    <property type="entry name" value="T3SS_Flik_C"/>
    <property type="match status" value="1"/>
</dbReference>
<comment type="caution">
    <text evidence="3">The sequence shown here is derived from an EMBL/GenBank/DDBJ whole genome shotgun (WGS) entry which is preliminary data.</text>
</comment>
<accession>A0A3A9K913</accession>
<evidence type="ECO:0000259" key="2">
    <source>
        <dbReference type="Pfam" id="PF02120"/>
    </source>
</evidence>
<keyword evidence="4" id="KW-1185">Reference proteome</keyword>
<feature type="domain" description="Flagellar hook-length control protein-like C-terminal" evidence="2">
    <location>
        <begin position="343"/>
        <end position="421"/>
    </location>
</feature>
<dbReference type="EMBL" id="PDOE01000001">
    <property type="protein sequence ID" value="RKL68997.1"/>
    <property type="molecule type" value="Genomic_DNA"/>
</dbReference>
<feature type="compositionally biased region" description="Polar residues" evidence="1">
    <location>
        <begin position="420"/>
        <end position="430"/>
    </location>
</feature>
<name>A0A3A9K913_9BACI</name>
<feature type="compositionally biased region" description="Basic and acidic residues" evidence="1">
    <location>
        <begin position="431"/>
        <end position="447"/>
    </location>
</feature>
<feature type="region of interest" description="Disordered" evidence="1">
    <location>
        <begin position="420"/>
        <end position="452"/>
    </location>
</feature>
<gene>
    <name evidence="3" type="ORF">CR203_02870</name>
</gene>
<organism evidence="3 4">
    <name type="scientific">Salipaludibacillus neizhouensis</name>
    <dbReference type="NCBI Taxonomy" id="885475"/>
    <lineage>
        <taxon>Bacteria</taxon>
        <taxon>Bacillati</taxon>
        <taxon>Bacillota</taxon>
        <taxon>Bacilli</taxon>
        <taxon>Bacillales</taxon>
        <taxon>Bacillaceae</taxon>
    </lineage>
</organism>